<dbReference type="Proteomes" id="UP000660024">
    <property type="component" value="Unassembled WGS sequence"/>
</dbReference>
<accession>A0ABS1BGN5</accession>
<organism evidence="1 2">
    <name type="scientific">Pedobacter segetis</name>
    <dbReference type="NCBI Taxonomy" id="2793069"/>
    <lineage>
        <taxon>Bacteria</taxon>
        <taxon>Pseudomonadati</taxon>
        <taxon>Bacteroidota</taxon>
        <taxon>Sphingobacteriia</taxon>
        <taxon>Sphingobacteriales</taxon>
        <taxon>Sphingobacteriaceae</taxon>
        <taxon>Pedobacter</taxon>
    </lineage>
</organism>
<dbReference type="RefSeq" id="WP_200583741.1">
    <property type="nucleotide sequence ID" value="NZ_JAEHFY010000001.1"/>
</dbReference>
<dbReference type="EMBL" id="JAEHFY010000001">
    <property type="protein sequence ID" value="MBK0381399.1"/>
    <property type="molecule type" value="Genomic_DNA"/>
</dbReference>
<keyword evidence="2" id="KW-1185">Reference proteome</keyword>
<proteinExistence type="predicted"/>
<name>A0ABS1BGN5_9SPHI</name>
<evidence type="ECO:0000313" key="1">
    <source>
        <dbReference type="EMBL" id="MBK0381399.1"/>
    </source>
</evidence>
<sequence>MTFKNPIRFILMLFVYTLIGSCSFNQKPPSQGLKFLQGKWAEDSVENKNQLVTYQKHKFTFTCDSFYLTLHSYSSVNLQGGSCYDAKEWEEYAKGNYSISADTLKLNGNFVNQDFKYKAETSCYRTGKYIEDFIINDHQDSTLLLTSLLTGLRHQINLKERLVCKKGK</sequence>
<protein>
    <recommendedName>
        <fullName evidence="3">Lipocalin-like domain-containing protein</fullName>
    </recommendedName>
</protein>
<evidence type="ECO:0008006" key="3">
    <source>
        <dbReference type="Google" id="ProtNLM"/>
    </source>
</evidence>
<reference evidence="1 2" key="1">
    <citation type="submission" date="2020-12" db="EMBL/GenBank/DDBJ databases">
        <title>Bacterial novel species Pedobacter sp. SD-b isolated from soil.</title>
        <authorList>
            <person name="Jung H.-Y."/>
        </authorList>
    </citation>
    <scope>NUCLEOTIDE SEQUENCE [LARGE SCALE GENOMIC DNA]</scope>
    <source>
        <strain evidence="1 2">SD-b</strain>
    </source>
</reference>
<gene>
    <name evidence="1" type="ORF">I5M32_00375</name>
</gene>
<dbReference type="PROSITE" id="PS51257">
    <property type="entry name" value="PROKAR_LIPOPROTEIN"/>
    <property type="match status" value="1"/>
</dbReference>
<comment type="caution">
    <text evidence="1">The sequence shown here is derived from an EMBL/GenBank/DDBJ whole genome shotgun (WGS) entry which is preliminary data.</text>
</comment>
<evidence type="ECO:0000313" key="2">
    <source>
        <dbReference type="Proteomes" id="UP000660024"/>
    </source>
</evidence>